<accession>A0A427TV60</accession>
<gene>
    <name evidence="2" type="ORF">EJA10_07460</name>
</gene>
<dbReference type="RefSeq" id="WP_125479364.1">
    <property type="nucleotide sequence ID" value="NZ_RSFW01000009.1"/>
</dbReference>
<dbReference type="SUPFAM" id="SSF52266">
    <property type="entry name" value="SGNH hydrolase"/>
    <property type="match status" value="1"/>
</dbReference>
<evidence type="ECO:0000259" key="1">
    <source>
        <dbReference type="Pfam" id="PF13472"/>
    </source>
</evidence>
<sequence length="237" mass="26883">MKKKTAFVLFTIIFIAILAAFSIYDKQPVKEQGDTLVVAFGDSLTYGYGDEKGSGYIETLDKKLNEQTKEEVHFTNEAIYGLESSGVLSQLSDIRVTRKLEEADYFILFIGTNDLINSNGGNLEELQLDKVEKGQEVYIQNLKAIIDIIRKNNDQAPILVLGLYNPYPSLGEIEAVIDDWNEGIQEAIQAEEEMVYIPTNDLFRGVEKQQYFSDSLHLNDQGYNLIADRILEKFTFN</sequence>
<reference evidence="3" key="1">
    <citation type="submission" date="2018-12" db="EMBL/GenBank/DDBJ databases">
        <title>Bacillus chawlae sp. nov., Bacillus glennii sp. nov., and Bacillus saganii sp. nov. Isolated from the Vehicle Assembly Building at Kennedy Space Center where the Viking Spacecraft were Assembled.</title>
        <authorList>
            <person name="Seuylemezian A."/>
            <person name="Vaishampayan P."/>
        </authorList>
    </citation>
    <scope>NUCLEOTIDE SEQUENCE [LARGE SCALE GENOMIC DNA]</scope>
    <source>
        <strain evidence="3">DSM 13966</strain>
    </source>
</reference>
<dbReference type="OrthoDB" id="252349at2"/>
<dbReference type="PANTHER" id="PTHR30383:SF27">
    <property type="entry name" value="SPORE GERMINATION LIPASE LIPC"/>
    <property type="match status" value="1"/>
</dbReference>
<dbReference type="InterPro" id="IPR051532">
    <property type="entry name" value="Ester_Hydrolysis_Enzymes"/>
</dbReference>
<feature type="domain" description="SGNH hydrolase-type esterase" evidence="1">
    <location>
        <begin position="39"/>
        <end position="224"/>
    </location>
</feature>
<comment type="caution">
    <text evidence="2">The sequence shown here is derived from an EMBL/GenBank/DDBJ whole genome shotgun (WGS) entry which is preliminary data.</text>
</comment>
<dbReference type="PANTHER" id="PTHR30383">
    <property type="entry name" value="THIOESTERASE 1/PROTEASE 1/LYSOPHOSPHOLIPASE L1"/>
    <property type="match status" value="1"/>
</dbReference>
<dbReference type="Pfam" id="PF13472">
    <property type="entry name" value="Lipase_GDSL_2"/>
    <property type="match status" value="1"/>
</dbReference>
<dbReference type="AlphaFoldDB" id="A0A427TV60"/>
<name>A0A427TV60_9BACI</name>
<protein>
    <recommendedName>
        <fullName evidence="1">SGNH hydrolase-type esterase domain-containing protein</fullName>
    </recommendedName>
</protein>
<proteinExistence type="predicted"/>
<dbReference type="Proteomes" id="UP000279911">
    <property type="component" value="Unassembled WGS sequence"/>
</dbReference>
<evidence type="ECO:0000313" key="2">
    <source>
        <dbReference type="EMBL" id="RSD28279.1"/>
    </source>
</evidence>
<dbReference type="Gene3D" id="3.40.50.1110">
    <property type="entry name" value="SGNH hydrolase"/>
    <property type="match status" value="1"/>
</dbReference>
<organism evidence="2 3">
    <name type="scientific">Mesobacillus subterraneus</name>
    <dbReference type="NCBI Taxonomy" id="285983"/>
    <lineage>
        <taxon>Bacteria</taxon>
        <taxon>Bacillati</taxon>
        <taxon>Bacillota</taxon>
        <taxon>Bacilli</taxon>
        <taxon>Bacillales</taxon>
        <taxon>Bacillaceae</taxon>
        <taxon>Mesobacillus</taxon>
    </lineage>
</organism>
<dbReference type="EMBL" id="RSFW01000009">
    <property type="protein sequence ID" value="RSD28279.1"/>
    <property type="molecule type" value="Genomic_DNA"/>
</dbReference>
<dbReference type="InterPro" id="IPR036514">
    <property type="entry name" value="SGNH_hydro_sf"/>
</dbReference>
<dbReference type="InterPro" id="IPR013830">
    <property type="entry name" value="SGNH_hydro"/>
</dbReference>
<dbReference type="GO" id="GO:0004622">
    <property type="term" value="F:phosphatidylcholine lysophospholipase activity"/>
    <property type="evidence" value="ECO:0007669"/>
    <property type="project" value="TreeGrafter"/>
</dbReference>
<evidence type="ECO:0000313" key="3">
    <source>
        <dbReference type="Proteomes" id="UP000279911"/>
    </source>
</evidence>